<reference evidence="1" key="2">
    <citation type="submission" date="2019-11" db="EMBL/GenBank/DDBJ databases">
        <title>Improved Assembly of Tolypothrix boutellei genome.</title>
        <authorList>
            <person name="Sarangi A.N."/>
            <person name="Mukherjee M."/>
            <person name="Ghosh S."/>
            <person name="Singh D."/>
            <person name="Das A."/>
            <person name="Kant S."/>
            <person name="Prusty A."/>
            <person name="Tripathy S."/>
        </authorList>
    </citation>
    <scope>NUCLEOTIDE SEQUENCE</scope>
    <source>
        <strain evidence="1">VB521301</strain>
    </source>
</reference>
<dbReference type="OrthoDB" id="6221043at2"/>
<sequence>MPILSNRTFRITIGFAASLLVCLASHHLYTQLKIKPTDQQNLTSQNLSSIYSNFLVPQSFNKQDKQNTPSTKQLTSTPKSYQVIDELQKDKFNVSGDRVFTRGKLPTVKVDFNQAELLATLTNTRKYFEDYAAEDPNIQRPGLLETQGITVQDALNTLDFMISVLQEDISNKRVTRLQDPNFINTHFRVMKWSAYNPGNPSQKQLRLTKYAVFTHPGSRKKTPTFNTAIYSLKDHSITDNFYTKYTKQDVLRGIYEPGGKEFGKVEPLAYLTREGLEEALMEGTILIKFSDGSQALFNVDRNNGIPYIRGAAARAQKRYWYFREVDAIKGYGYKIDAKISISPGVTFAGDILNIGLGKVVALEYLQGGRKHLKLGIIADTGGAFLPNLHQLDFLAGIFQGRTDFDRNIRRLPEYATAYILVKK</sequence>
<dbReference type="SUPFAM" id="SSF50685">
    <property type="entry name" value="Barwin-like endoglucanases"/>
    <property type="match status" value="1"/>
</dbReference>
<evidence type="ECO:0000313" key="3">
    <source>
        <dbReference type="Proteomes" id="UP000029738"/>
    </source>
</evidence>
<organism evidence="2">
    <name type="scientific">Tolypothrix bouteillei VB521301</name>
    <dbReference type="NCBI Taxonomy" id="1479485"/>
    <lineage>
        <taxon>Bacteria</taxon>
        <taxon>Bacillati</taxon>
        <taxon>Cyanobacteriota</taxon>
        <taxon>Cyanophyceae</taxon>
        <taxon>Nostocales</taxon>
        <taxon>Tolypothrichaceae</taxon>
        <taxon>Tolypothrix</taxon>
    </lineage>
</organism>
<protein>
    <recommendedName>
        <fullName evidence="4">POLO box domain-containing protein</fullName>
    </recommendedName>
</protein>
<name>A0A0C1QSD5_9CYAN</name>
<dbReference type="AlphaFoldDB" id="A0A0C1QSD5"/>
<dbReference type="EMBL" id="JHEG02000059">
    <property type="protein sequence ID" value="KIE06783.1"/>
    <property type="molecule type" value="Genomic_DNA"/>
</dbReference>
<dbReference type="Proteomes" id="UP000029738">
    <property type="component" value="Unassembled WGS sequence"/>
</dbReference>
<dbReference type="RefSeq" id="WP_038072141.1">
    <property type="nucleotide sequence ID" value="NZ_JHEG04000001.1"/>
</dbReference>
<gene>
    <name evidence="2" type="ORF">DA73_0236485</name>
    <name evidence="1" type="ORF">DA73_0400033630</name>
</gene>
<dbReference type="STRING" id="1479485.DA73_0236485"/>
<evidence type="ECO:0000313" key="2">
    <source>
        <dbReference type="EMBL" id="KIE06783.1"/>
    </source>
</evidence>
<keyword evidence="3" id="KW-1185">Reference proteome</keyword>
<proteinExistence type="predicted"/>
<evidence type="ECO:0000313" key="1">
    <source>
        <dbReference type="EMBL" id="KAF3889860.1"/>
    </source>
</evidence>
<reference evidence="2" key="1">
    <citation type="journal article" date="2015" name="Genome Announc.">
        <title>Draft Genome Sequence of Tolypothrix boutellei Strain VB521301.</title>
        <authorList>
            <person name="Chandrababunaidu M.M."/>
            <person name="Singh D."/>
            <person name="Sen D."/>
            <person name="Bhan S."/>
            <person name="Das S."/>
            <person name="Gupta A."/>
            <person name="Adhikary S.P."/>
            <person name="Tripathy S."/>
        </authorList>
    </citation>
    <scope>NUCLEOTIDE SEQUENCE</scope>
    <source>
        <strain evidence="2">VB521301</strain>
    </source>
</reference>
<dbReference type="InterPro" id="IPR036908">
    <property type="entry name" value="RlpA-like_sf"/>
</dbReference>
<evidence type="ECO:0008006" key="4">
    <source>
        <dbReference type="Google" id="ProtNLM"/>
    </source>
</evidence>
<dbReference type="EMBL" id="JHEG04000001">
    <property type="protein sequence ID" value="KAF3889860.1"/>
    <property type="molecule type" value="Genomic_DNA"/>
</dbReference>
<comment type="caution">
    <text evidence="2">The sequence shown here is derived from an EMBL/GenBank/DDBJ whole genome shotgun (WGS) entry which is preliminary data.</text>
</comment>
<accession>A0A0C1QSD5</accession>